<accession>A0A8J7WMV5</accession>
<dbReference type="AlphaFoldDB" id="A0A8J7WMV5"/>
<protein>
    <recommendedName>
        <fullName evidence="4">GlsB/YeaQ/YmgE family stress response membrane protein</fullName>
    </recommendedName>
</protein>
<evidence type="ECO:0000313" key="3">
    <source>
        <dbReference type="Proteomes" id="UP000677913"/>
    </source>
</evidence>
<keyword evidence="3" id="KW-1185">Reference proteome</keyword>
<dbReference type="Proteomes" id="UP000677913">
    <property type="component" value="Unassembled WGS sequence"/>
</dbReference>
<name>A0A8J7WMV5_9ACTN</name>
<feature type="transmembrane region" description="Helical" evidence="1">
    <location>
        <begin position="36"/>
        <end position="57"/>
    </location>
</feature>
<keyword evidence="1" id="KW-0812">Transmembrane</keyword>
<feature type="transmembrane region" description="Helical" evidence="1">
    <location>
        <begin position="63"/>
        <end position="81"/>
    </location>
</feature>
<organism evidence="2 3">
    <name type="scientific">Actinocrinis puniceicyclus</name>
    <dbReference type="NCBI Taxonomy" id="977794"/>
    <lineage>
        <taxon>Bacteria</taxon>
        <taxon>Bacillati</taxon>
        <taxon>Actinomycetota</taxon>
        <taxon>Actinomycetes</taxon>
        <taxon>Catenulisporales</taxon>
        <taxon>Actinospicaceae</taxon>
        <taxon>Actinocrinis</taxon>
    </lineage>
</organism>
<gene>
    <name evidence="2" type="ORF">KGA66_11440</name>
</gene>
<keyword evidence="1" id="KW-1133">Transmembrane helix</keyword>
<evidence type="ECO:0008006" key="4">
    <source>
        <dbReference type="Google" id="ProtNLM"/>
    </source>
</evidence>
<evidence type="ECO:0000313" key="2">
    <source>
        <dbReference type="EMBL" id="MBS2963665.1"/>
    </source>
</evidence>
<evidence type="ECO:0000256" key="1">
    <source>
        <dbReference type="SAM" id="Phobius"/>
    </source>
</evidence>
<feature type="transmembrane region" description="Helical" evidence="1">
    <location>
        <begin position="6"/>
        <end position="24"/>
    </location>
</feature>
<keyword evidence="1" id="KW-0472">Membrane</keyword>
<sequence length="88" mass="8991">MLFWEILRLTALGLVIGGLGGLAVPGSRAVIRLSAVAAGVGGALVGGVLGVVLLGGGFHGTRLMLAALVSALLVCGWTLYLRERRLPR</sequence>
<comment type="caution">
    <text evidence="2">The sequence shown here is derived from an EMBL/GenBank/DDBJ whole genome shotgun (WGS) entry which is preliminary data.</text>
</comment>
<dbReference type="EMBL" id="JAGSXH010000031">
    <property type="protein sequence ID" value="MBS2963665.1"/>
    <property type="molecule type" value="Genomic_DNA"/>
</dbReference>
<proteinExistence type="predicted"/>
<reference evidence="2" key="1">
    <citation type="submission" date="2021-04" db="EMBL/GenBank/DDBJ databases">
        <title>Genome based classification of Actinospica acidithermotolerans sp. nov., an actinobacterium isolated from an Indonesian hot spring.</title>
        <authorList>
            <person name="Kusuma A.B."/>
            <person name="Putra K.E."/>
            <person name="Nafisah S."/>
            <person name="Loh J."/>
            <person name="Nouioui I."/>
            <person name="Goodfellow M."/>
        </authorList>
    </citation>
    <scope>NUCLEOTIDE SEQUENCE</scope>
    <source>
        <strain evidence="2">DSM 45618</strain>
    </source>
</reference>
<dbReference type="RefSeq" id="WP_211467566.1">
    <property type="nucleotide sequence ID" value="NZ_JAGSXH010000031.1"/>
</dbReference>